<proteinExistence type="predicted"/>
<dbReference type="EMBL" id="AB602348">
    <property type="protein sequence ID" value="BAU09529.1"/>
    <property type="molecule type" value="Genomic_RNA"/>
</dbReference>
<reference evidence="1" key="1">
    <citation type="submission" date="2010-11" db="EMBL/GenBank/DDBJ databases">
        <title>Occurrence of Lisianthus necrotic ring spot disease in Taiwan.</title>
        <authorList>
            <person name="Chen Y."/>
            <person name="Chang Y."/>
            <person name="Bau H."/>
        </authorList>
    </citation>
    <scope>NUCLEOTIDE SEQUENCE</scope>
    <source>
        <strain evidence="1">Lisianthus</strain>
    </source>
</reference>
<name>A0A0S3TW98_9TOMB</name>
<evidence type="ECO:0000313" key="1">
    <source>
        <dbReference type="EMBL" id="BAU09529.1"/>
    </source>
</evidence>
<protein>
    <submittedName>
        <fullName evidence="1">Silencing suppressor protein</fullName>
    </submittedName>
</protein>
<accession>A0A0S3TW98</accession>
<sequence length="130" mass="14264">MEDTQTGVLCPNRCQVCSHATYIRESSGQGGRQACRFTRFVTQPRVVSEQGIQYRSWLSDRGFPVTLLSTSGGLSTTIRGHGVAITIQGDSKSLLNFCRVAYDVFHHPIVQSEVCYGSGPSTSDEIVTKF</sequence>
<organism evidence="1">
    <name type="scientific">Pothos latent virus</name>
    <dbReference type="NCBI Taxonomy" id="44562"/>
    <lineage>
        <taxon>Viruses</taxon>
        <taxon>Riboviria</taxon>
        <taxon>Orthornavirae</taxon>
        <taxon>Kitrinoviricota</taxon>
        <taxon>Tolucaviricetes</taxon>
        <taxon>Tolivirales</taxon>
        <taxon>Tombusviridae</taxon>
        <taxon>Procedovirinae</taxon>
        <taxon>Aureusvirus</taxon>
        <taxon>Aureusvirus aurei</taxon>
    </lineage>
</organism>